<organism evidence="3 4">
    <name type="scientific">Thauera humireducens</name>
    <dbReference type="NCBI Taxonomy" id="1134435"/>
    <lineage>
        <taxon>Bacteria</taxon>
        <taxon>Pseudomonadati</taxon>
        <taxon>Pseudomonadota</taxon>
        <taxon>Betaproteobacteria</taxon>
        <taxon>Rhodocyclales</taxon>
        <taxon>Zoogloeaceae</taxon>
        <taxon>Thauera</taxon>
    </lineage>
</organism>
<dbReference type="RefSeq" id="WP_048705285.1">
    <property type="nucleotide sequence ID" value="NZ_CP014646.1"/>
</dbReference>
<proteinExistence type="predicted"/>
<sequence>MKYLTLFRMPTPIKITGRSSSITNAFINSIIPVVPPGEEEIKRALEILGMTPETFQCAYCGGVASEWDHLRPLVKDKKPTGYISEIHNLVPSCGKCNQSKGNKEWKTWMLSTAKLSPTARGIKDIQERVKRLEAYEESKAPTKIDFAAIVGQDVWAQHQENLERVQSLMREAQELAAKINAEVASAYKAL</sequence>
<keyword evidence="1" id="KW-0175">Coiled coil</keyword>
<dbReference type="CDD" id="cd00085">
    <property type="entry name" value="HNHc"/>
    <property type="match status" value="1"/>
</dbReference>
<evidence type="ECO:0000313" key="4">
    <source>
        <dbReference type="Proteomes" id="UP000036902"/>
    </source>
</evidence>
<reference evidence="4" key="1">
    <citation type="submission" date="2016-03" db="EMBL/GenBank/DDBJ databases">
        <authorList>
            <person name="Ma C."/>
            <person name="Zhou S."/>
            <person name="Yang G."/>
        </authorList>
    </citation>
    <scope>NUCLEOTIDE SEQUENCE [LARGE SCALE GENOMIC DNA]</scope>
    <source>
        <strain evidence="4">SgZ-1</strain>
    </source>
</reference>
<dbReference type="GO" id="GO:0003676">
    <property type="term" value="F:nucleic acid binding"/>
    <property type="evidence" value="ECO:0007669"/>
    <property type="project" value="InterPro"/>
</dbReference>
<feature type="coiled-coil region" evidence="1">
    <location>
        <begin position="155"/>
        <end position="182"/>
    </location>
</feature>
<dbReference type="STRING" id="1134435.AC731_008790"/>
<dbReference type="GO" id="GO:0004519">
    <property type="term" value="F:endonuclease activity"/>
    <property type="evidence" value="ECO:0007669"/>
    <property type="project" value="InterPro"/>
</dbReference>
<protein>
    <recommendedName>
        <fullName evidence="2">HNH domain-containing protein</fullName>
    </recommendedName>
</protein>
<dbReference type="AlphaFoldDB" id="A0A127K512"/>
<keyword evidence="4" id="KW-1185">Reference proteome</keyword>
<dbReference type="Proteomes" id="UP000036902">
    <property type="component" value="Chromosome"/>
</dbReference>
<dbReference type="InterPro" id="IPR003615">
    <property type="entry name" value="HNH_nuc"/>
</dbReference>
<gene>
    <name evidence="3" type="ORF">AC731_008790</name>
</gene>
<dbReference type="Pfam" id="PF01844">
    <property type="entry name" value="HNH"/>
    <property type="match status" value="1"/>
</dbReference>
<dbReference type="InterPro" id="IPR002711">
    <property type="entry name" value="HNH"/>
</dbReference>
<evidence type="ECO:0000313" key="3">
    <source>
        <dbReference type="EMBL" id="AMO37040.1"/>
    </source>
</evidence>
<dbReference type="EMBL" id="CP014646">
    <property type="protein sequence ID" value="AMO37040.1"/>
    <property type="molecule type" value="Genomic_DNA"/>
</dbReference>
<evidence type="ECO:0000256" key="1">
    <source>
        <dbReference type="SAM" id="Coils"/>
    </source>
</evidence>
<accession>A0A127K512</accession>
<dbReference type="KEGG" id="thu:AC731_008790"/>
<feature type="domain" description="HNH" evidence="2">
    <location>
        <begin position="57"/>
        <end position="103"/>
    </location>
</feature>
<dbReference type="GO" id="GO:0008270">
    <property type="term" value="F:zinc ion binding"/>
    <property type="evidence" value="ECO:0007669"/>
    <property type="project" value="InterPro"/>
</dbReference>
<dbReference type="Gene3D" id="1.10.30.50">
    <property type="match status" value="1"/>
</dbReference>
<name>A0A127K512_9RHOO</name>
<evidence type="ECO:0000259" key="2">
    <source>
        <dbReference type="Pfam" id="PF01844"/>
    </source>
</evidence>